<dbReference type="InterPro" id="IPR002711">
    <property type="entry name" value="HNH"/>
</dbReference>
<protein>
    <recommendedName>
        <fullName evidence="3">HNH nuclease domain-containing protein</fullName>
    </recommendedName>
</protein>
<accession>A0A255EAR7</accession>
<dbReference type="RefSeq" id="WP_094451069.1">
    <property type="nucleotide sequence ID" value="NZ_NMVI01000018.1"/>
</dbReference>
<feature type="compositionally biased region" description="Basic and acidic residues" evidence="2">
    <location>
        <begin position="572"/>
        <end position="584"/>
    </location>
</feature>
<evidence type="ECO:0000313" key="4">
    <source>
        <dbReference type="EMBL" id="OYN86502.1"/>
    </source>
</evidence>
<dbReference type="GO" id="GO:0004519">
    <property type="term" value="F:endonuclease activity"/>
    <property type="evidence" value="ECO:0007669"/>
    <property type="project" value="InterPro"/>
</dbReference>
<organism evidence="4 5">
    <name type="scientific">Parenemella sanctibonifatiensis</name>
    <dbReference type="NCBI Taxonomy" id="2016505"/>
    <lineage>
        <taxon>Bacteria</taxon>
        <taxon>Bacillati</taxon>
        <taxon>Actinomycetota</taxon>
        <taxon>Actinomycetes</taxon>
        <taxon>Propionibacteriales</taxon>
        <taxon>Propionibacteriaceae</taxon>
        <taxon>Parenemella</taxon>
    </lineage>
</organism>
<feature type="region of interest" description="Disordered" evidence="2">
    <location>
        <begin position="1"/>
        <end position="32"/>
    </location>
</feature>
<evidence type="ECO:0000259" key="3">
    <source>
        <dbReference type="SMART" id="SM00507"/>
    </source>
</evidence>
<feature type="compositionally biased region" description="Basic and acidic residues" evidence="2">
    <location>
        <begin position="214"/>
        <end position="226"/>
    </location>
</feature>
<evidence type="ECO:0000256" key="2">
    <source>
        <dbReference type="SAM" id="MobiDB-lite"/>
    </source>
</evidence>
<comment type="similarity">
    <text evidence="1">Belongs to the Rv1128c/1148c/1588c/1702c/1945/3466 family.</text>
</comment>
<evidence type="ECO:0000256" key="1">
    <source>
        <dbReference type="ARBA" id="ARBA00023450"/>
    </source>
</evidence>
<dbReference type="InterPro" id="IPR003615">
    <property type="entry name" value="HNH_nuc"/>
</dbReference>
<name>A0A255EAR7_9ACTN</name>
<dbReference type="Pfam" id="PF01844">
    <property type="entry name" value="HNH"/>
    <property type="match status" value="1"/>
</dbReference>
<dbReference type="Pfam" id="PF02720">
    <property type="entry name" value="DUF222"/>
    <property type="match status" value="2"/>
</dbReference>
<dbReference type="InterPro" id="IPR003870">
    <property type="entry name" value="DUF222"/>
</dbReference>
<feature type="region of interest" description="Disordered" evidence="2">
    <location>
        <begin position="214"/>
        <end position="253"/>
    </location>
</feature>
<dbReference type="GO" id="GO:0008270">
    <property type="term" value="F:zinc ion binding"/>
    <property type="evidence" value="ECO:0007669"/>
    <property type="project" value="InterPro"/>
</dbReference>
<dbReference type="AlphaFoldDB" id="A0A255EAR7"/>
<proteinExistence type="inferred from homology"/>
<comment type="caution">
    <text evidence="4">The sequence shown here is derived from an EMBL/GenBank/DDBJ whole genome shotgun (WGS) entry which is preliminary data.</text>
</comment>
<dbReference type="Proteomes" id="UP000216533">
    <property type="component" value="Unassembled WGS sequence"/>
</dbReference>
<dbReference type="EMBL" id="NMVI01000018">
    <property type="protein sequence ID" value="OYN86502.1"/>
    <property type="molecule type" value="Genomic_DNA"/>
</dbReference>
<feature type="compositionally biased region" description="Low complexity" evidence="2">
    <location>
        <begin position="8"/>
        <end position="20"/>
    </location>
</feature>
<feature type="region of interest" description="Disordered" evidence="2">
    <location>
        <begin position="543"/>
        <end position="584"/>
    </location>
</feature>
<evidence type="ECO:0000313" key="5">
    <source>
        <dbReference type="Proteomes" id="UP000216533"/>
    </source>
</evidence>
<sequence length="620" mass="66729">MSLDSDVPSTTPATDAHTPTPNDPPTAPDQPSATSVAELADRITALATSLASREADLMDLVQKFDAAEGFAHYEGIVSTAHWLAWQCALSDGTAREHVRVARALPAMPHTRDLFRQGSLSYSKVRELTRLVGEVDEAELADFALLTTASQLARTVRAFRLPPGSRLPQEVDRELRWHTTPNDMERLTVTLPREEAAVIKTALESALQQLLHDRSPEAQPDDTHGTLDDGSDGLTPDPDDTTRPNEPSEPVARVTDAERVQALVDLANCYLADRDHRPADDHTLVMVHVAAEQLDPALAVSSPPTAEAKVAAPSGADIPAGTPARAADQVGERATSVAEVPAEPSSHGTDQPGEQKAVLNPDVPAGTPAVSAQLVEELRRRVCHIPSVGAISAATAQRLACSDRVQGVIHDAAGHILDLGRTRRLVSPAQRRALAARDHQTCQFPGCRQHHRLDAHHIIPWAAGGPTDLDNLILVCRRHHTLIHEGGLRIVRSTIPIPGHRFRFHRADGSPIQPAPASTDPNWEWHHDLMSEIGVGFRRQLFSPVPAHGGRHDGQAPGRQSAAAATGTRPLRLPKDLTRPVGDIRTRGGGEGFSLHECVRVLHELRLPVDPEGDGTVVAAA</sequence>
<feature type="region of interest" description="Disordered" evidence="2">
    <location>
        <begin position="311"/>
        <end position="353"/>
    </location>
</feature>
<gene>
    <name evidence="4" type="ORF">CGZ92_09170</name>
</gene>
<dbReference type="CDD" id="cd00085">
    <property type="entry name" value="HNHc"/>
    <property type="match status" value="1"/>
</dbReference>
<feature type="domain" description="HNH nuclease" evidence="3">
    <location>
        <begin position="428"/>
        <end position="480"/>
    </location>
</feature>
<dbReference type="Gene3D" id="1.10.30.50">
    <property type="match status" value="1"/>
</dbReference>
<dbReference type="GO" id="GO:0003676">
    <property type="term" value="F:nucleic acid binding"/>
    <property type="evidence" value="ECO:0007669"/>
    <property type="project" value="InterPro"/>
</dbReference>
<reference evidence="4 5" key="1">
    <citation type="submission" date="2017-07" db="EMBL/GenBank/DDBJ databases">
        <title>Draft whole genome sequences of clinical Proprionibacteriaceae strains.</title>
        <authorList>
            <person name="Bernier A.-M."/>
            <person name="Bernard K."/>
            <person name="Domingo M.-C."/>
        </authorList>
    </citation>
    <scope>NUCLEOTIDE SEQUENCE [LARGE SCALE GENOMIC DNA]</scope>
    <source>
        <strain evidence="4 5">NML 160184</strain>
    </source>
</reference>
<dbReference type="SMART" id="SM00507">
    <property type="entry name" value="HNHc"/>
    <property type="match status" value="1"/>
</dbReference>